<protein>
    <submittedName>
        <fullName evidence="1">Uncharacterized protein</fullName>
    </submittedName>
</protein>
<dbReference type="KEGG" id="ttq:NIES37_62720"/>
<dbReference type="RefSeq" id="WP_096582355.1">
    <property type="nucleotide sequence ID" value="NZ_CAWNJS010000001.1"/>
</dbReference>
<proteinExistence type="predicted"/>
<dbReference type="AlphaFoldDB" id="A0A1Z4N989"/>
<sequence>MTKPLGYYTSNTPPNEGVLAELQDAFGAQLQNLNKAQKLVLIAIIAGDLACQYSMTDQPYGNQVFNYVSKIRELPLSDREGLIECLINGVRYQ</sequence>
<keyword evidence="2" id="KW-1185">Reference proteome</keyword>
<organism evidence="1 2">
    <name type="scientific">Tolypothrix tenuis PCC 7101</name>
    <dbReference type="NCBI Taxonomy" id="231146"/>
    <lineage>
        <taxon>Bacteria</taxon>
        <taxon>Bacillati</taxon>
        <taxon>Cyanobacteriota</taxon>
        <taxon>Cyanophyceae</taxon>
        <taxon>Nostocales</taxon>
        <taxon>Tolypothrichaceae</taxon>
        <taxon>Tolypothrix</taxon>
    </lineage>
</organism>
<name>A0A1Z4N989_9CYAN</name>
<accession>A0A1Z4N989</accession>
<dbReference type="Proteomes" id="UP000218785">
    <property type="component" value="Chromosome"/>
</dbReference>
<gene>
    <name evidence="1" type="ORF">NIES37_62720</name>
</gene>
<dbReference type="EMBL" id="AP018248">
    <property type="protein sequence ID" value="BAZ02260.1"/>
    <property type="molecule type" value="Genomic_DNA"/>
</dbReference>
<evidence type="ECO:0000313" key="2">
    <source>
        <dbReference type="Proteomes" id="UP000218785"/>
    </source>
</evidence>
<reference evidence="1 2" key="1">
    <citation type="submission" date="2017-06" db="EMBL/GenBank/DDBJ databases">
        <title>Genome sequencing of cyanobaciteial culture collection at National Institute for Environmental Studies (NIES).</title>
        <authorList>
            <person name="Hirose Y."/>
            <person name="Shimura Y."/>
            <person name="Fujisawa T."/>
            <person name="Nakamura Y."/>
            <person name="Kawachi M."/>
        </authorList>
    </citation>
    <scope>NUCLEOTIDE SEQUENCE [LARGE SCALE GENOMIC DNA]</scope>
    <source>
        <strain evidence="1 2">NIES-37</strain>
    </source>
</reference>
<evidence type="ECO:0000313" key="1">
    <source>
        <dbReference type="EMBL" id="BAZ02260.1"/>
    </source>
</evidence>